<dbReference type="VEuPathDB" id="FungiDB:FGRAMPH1_01G09349"/>
<dbReference type="EnsemblFungi" id="CEF76477">
    <property type="protein sequence ID" value="CEF76477"/>
    <property type="gene ID" value="FGRRES_15469"/>
</dbReference>
<reference evidence="3 4" key="2">
    <citation type="journal article" date="2010" name="Nature">
        <title>Comparative genomics reveals mobile pathogenicity chromosomes in Fusarium.</title>
        <authorList>
            <person name="Ma L.J."/>
            <person name="van der Does H.C."/>
            <person name="Borkovich K.A."/>
            <person name="Coleman J.J."/>
            <person name="Daboussi M.J."/>
            <person name="Di Pietro A."/>
            <person name="Dufresne M."/>
            <person name="Freitag M."/>
            <person name="Grabherr M."/>
            <person name="Henrissat B."/>
            <person name="Houterman P.M."/>
            <person name="Kang S."/>
            <person name="Shim W.B."/>
            <person name="Woloshuk C."/>
            <person name="Xie X."/>
            <person name="Xu J.R."/>
            <person name="Antoniw J."/>
            <person name="Baker S.E."/>
            <person name="Bluhm B.H."/>
            <person name="Breakspear A."/>
            <person name="Brown D.W."/>
            <person name="Butchko R.A."/>
            <person name="Chapman S."/>
            <person name="Coulson R."/>
            <person name="Coutinho P.M."/>
            <person name="Danchin E.G."/>
            <person name="Diener A."/>
            <person name="Gale L.R."/>
            <person name="Gardiner D.M."/>
            <person name="Goff S."/>
            <person name="Hammond-Kosack K.E."/>
            <person name="Hilburn K."/>
            <person name="Hua-Van A."/>
            <person name="Jonkers W."/>
            <person name="Kazan K."/>
            <person name="Kodira C.D."/>
            <person name="Koehrsen M."/>
            <person name="Kumar L."/>
            <person name="Lee Y.H."/>
            <person name="Li L."/>
            <person name="Manners J.M."/>
            <person name="Miranda-Saavedra D."/>
            <person name="Mukherjee M."/>
            <person name="Park G."/>
            <person name="Park J."/>
            <person name="Park S.Y."/>
            <person name="Proctor R.H."/>
            <person name="Regev A."/>
            <person name="Ruiz-Roldan M.C."/>
            <person name="Sain D."/>
            <person name="Sakthikumar S."/>
            <person name="Sykes S."/>
            <person name="Schwartz D.C."/>
            <person name="Turgeon B.G."/>
            <person name="Wapinski I."/>
            <person name="Yoder O."/>
            <person name="Young S."/>
            <person name="Zeng Q."/>
            <person name="Zhou S."/>
            <person name="Galagan J."/>
            <person name="Cuomo C.A."/>
            <person name="Kistler H.C."/>
            <person name="Rep M."/>
        </authorList>
    </citation>
    <scope>GENOME REANNOTATION</scope>
    <source>
        <strain evidence="4">ATCC MYA-4620 / CBS 123657 / FGSC 9075 / NRRL 31084 / PH-1</strain>
        <strain evidence="3">PH-1 / ATCC MYA-4620 / FGSC 9075 / NRRL 31084</strain>
    </source>
</reference>
<reference evidence="3" key="4">
    <citation type="submission" date="2017-01" db="UniProtKB">
        <authorList>
            <consortium name="EnsemblFungi"/>
        </authorList>
    </citation>
    <scope>IDENTIFICATION</scope>
    <source>
        <strain evidence="3">PH-1 / ATCC MYA-4620 / FGSC 9075 / NRRL 31084</strain>
    </source>
</reference>
<dbReference type="InParanoid" id="A0A098DDH2"/>
<feature type="chain" id="PRO_5010018648" evidence="1">
    <location>
        <begin position="19"/>
        <end position="92"/>
    </location>
</feature>
<accession>A0A098DDH2</accession>
<keyword evidence="4" id="KW-1185">Reference proteome</keyword>
<reference evidence="2 4" key="3">
    <citation type="journal article" date="2015" name="BMC Genomics">
        <title>The completed genome sequence of the pathogenic ascomycete fungus Fusarium graminearum.</title>
        <authorList>
            <person name="King R."/>
            <person name="Urban M."/>
            <person name="Hammond-Kosack M.C."/>
            <person name="Hassani-Pak K."/>
            <person name="Hammond-Kosack K.E."/>
        </authorList>
    </citation>
    <scope>NUCLEOTIDE SEQUENCE [LARGE SCALE GENOMIC DNA]</scope>
    <source>
        <strain evidence="4">ATCC MYA-4620 / CBS 123657 / FGSC 9075 / NRRL 31084 / PH-1</strain>
        <strain evidence="2">PH-1</strain>
    </source>
</reference>
<feature type="signal peptide" evidence="1">
    <location>
        <begin position="1"/>
        <end position="18"/>
    </location>
</feature>
<sequence length="92" mass="10203">MKISIVLFITAAMNGAMAQFQYTACGYHLVNGGSYVQADIAWAACGRTDTCEGKEWNTLFIYRPIPHGLPEMESLGFCSNGCQEDNFHDRCN</sequence>
<keyword evidence="1" id="KW-0732">Signal</keyword>
<gene>
    <name evidence="2" type="ORF">FGRAMPH1_01T09349</name>
</gene>
<reference evidence="3 4" key="1">
    <citation type="journal article" date="2007" name="Science">
        <title>The Fusarium graminearum genome reveals a link between localized polymorphism and pathogen specialization.</title>
        <authorList>
            <person name="Cuomo C.A."/>
            <person name="Gueldener U."/>
            <person name="Xu J.-R."/>
            <person name="Trail F."/>
            <person name="Turgeon B.G."/>
            <person name="Di Pietro A."/>
            <person name="Walton J.D."/>
            <person name="Ma L.-J."/>
            <person name="Baker S.E."/>
            <person name="Rep M."/>
            <person name="Adam G."/>
            <person name="Antoniw J."/>
            <person name="Baldwin T."/>
            <person name="Calvo S.E."/>
            <person name="Chang Y.-L."/>
            <person name="DeCaprio D."/>
            <person name="Gale L.R."/>
            <person name="Gnerre S."/>
            <person name="Goswami R.S."/>
            <person name="Hammond-Kosack K."/>
            <person name="Harris L.J."/>
            <person name="Hilburn K."/>
            <person name="Kennell J.C."/>
            <person name="Kroken S."/>
            <person name="Magnuson J.K."/>
            <person name="Mannhaupt G."/>
            <person name="Mauceli E.W."/>
            <person name="Mewes H.-W."/>
            <person name="Mitterbauer R."/>
            <person name="Muehlbauer G."/>
            <person name="Muensterkoetter M."/>
            <person name="Nelson D."/>
            <person name="O'Donnell K."/>
            <person name="Ouellet T."/>
            <person name="Qi W."/>
            <person name="Quesneville H."/>
            <person name="Roncero M.I.G."/>
            <person name="Seong K.-Y."/>
            <person name="Tetko I.V."/>
            <person name="Urban M."/>
            <person name="Waalwijk C."/>
            <person name="Ward T.J."/>
            <person name="Yao J."/>
            <person name="Birren B.W."/>
            <person name="Kistler H.C."/>
        </authorList>
    </citation>
    <scope>NUCLEOTIDE SEQUENCE [LARGE SCALE GENOMIC DNA]</scope>
    <source>
        <strain evidence="4">ATCC MYA-4620 / CBS 123657 / FGSC 9075 / NRRL 31084 / PH-1</strain>
        <strain evidence="3">PH-1 / ATCC MYA-4620 / FGSC 9075 / NRRL 31084</strain>
    </source>
</reference>
<name>A0A098DDH2_GIBZE</name>
<evidence type="ECO:0000313" key="3">
    <source>
        <dbReference type="EnsemblFungi" id="CEF76477"/>
    </source>
</evidence>
<proteinExistence type="predicted"/>
<evidence type="ECO:0000313" key="4">
    <source>
        <dbReference type="Proteomes" id="UP000070720"/>
    </source>
</evidence>
<evidence type="ECO:0000256" key="1">
    <source>
        <dbReference type="SAM" id="SignalP"/>
    </source>
</evidence>
<organism evidence="2 4">
    <name type="scientific">Gibberella zeae (strain ATCC MYA-4620 / CBS 123657 / FGSC 9075 / NRRL 31084 / PH-1)</name>
    <name type="common">Wheat head blight fungus</name>
    <name type="synonym">Fusarium graminearum</name>
    <dbReference type="NCBI Taxonomy" id="229533"/>
    <lineage>
        <taxon>Eukaryota</taxon>
        <taxon>Fungi</taxon>
        <taxon>Dikarya</taxon>
        <taxon>Ascomycota</taxon>
        <taxon>Pezizomycotina</taxon>
        <taxon>Sordariomycetes</taxon>
        <taxon>Hypocreomycetidae</taxon>
        <taxon>Hypocreales</taxon>
        <taxon>Nectriaceae</taxon>
        <taxon>Fusarium</taxon>
    </lineage>
</organism>
<dbReference type="AlphaFoldDB" id="A0A098DDH2"/>
<protein>
    <submittedName>
        <fullName evidence="2">Chromosome 2, complete genome</fullName>
    </submittedName>
</protein>
<accession>A0A0E0RZ02</accession>
<dbReference type="EMBL" id="HG970333">
    <property type="protein sequence ID" value="CEF76477.1"/>
    <property type="molecule type" value="Genomic_DNA"/>
</dbReference>
<dbReference type="Proteomes" id="UP000070720">
    <property type="component" value="Chromosome 2"/>
</dbReference>
<evidence type="ECO:0000313" key="2">
    <source>
        <dbReference type="EMBL" id="CEF76477.1"/>
    </source>
</evidence>